<dbReference type="Gene3D" id="3.30.230.10">
    <property type="match status" value="1"/>
</dbReference>
<keyword evidence="6 9" id="KW-0687">Ribonucleoprotein</keyword>
<dbReference type="SUPFAM" id="SSF54211">
    <property type="entry name" value="Ribosomal protein S5 domain 2-like"/>
    <property type="match status" value="1"/>
</dbReference>
<evidence type="ECO:0000256" key="11">
    <source>
        <dbReference type="SAM" id="Coils"/>
    </source>
</evidence>
<feature type="domain" description="S5 DRBM" evidence="13">
    <location>
        <begin position="509"/>
        <end position="572"/>
    </location>
</feature>
<dbReference type="InterPro" id="IPR014721">
    <property type="entry name" value="Ribsml_uS5_D2-typ_fold_subgr"/>
</dbReference>
<keyword evidence="4" id="KW-0694">RNA-binding</keyword>
<dbReference type="PANTHER" id="PTHR48277">
    <property type="entry name" value="MITOCHONDRIAL RIBOSOMAL PROTEIN S5"/>
    <property type="match status" value="1"/>
</dbReference>
<evidence type="ECO:0000256" key="3">
    <source>
        <dbReference type="ARBA" id="ARBA00022730"/>
    </source>
</evidence>
<dbReference type="Pfam" id="PF00333">
    <property type="entry name" value="Ribosomal_S5"/>
    <property type="match status" value="1"/>
</dbReference>
<evidence type="ECO:0000256" key="12">
    <source>
        <dbReference type="SAM" id="MobiDB-lite"/>
    </source>
</evidence>
<dbReference type="HAMAP" id="MF_01307_B">
    <property type="entry name" value="Ribosomal_uS5_B"/>
    <property type="match status" value="1"/>
</dbReference>
<evidence type="ECO:0000256" key="6">
    <source>
        <dbReference type="ARBA" id="ARBA00023274"/>
    </source>
</evidence>
<protein>
    <recommendedName>
        <fullName evidence="8">Small ribosomal subunit protein uS5c</fullName>
    </recommendedName>
</protein>
<dbReference type="SUPFAM" id="SSF54768">
    <property type="entry name" value="dsRNA-binding domain-like"/>
    <property type="match status" value="1"/>
</dbReference>
<dbReference type="InterPro" id="IPR018192">
    <property type="entry name" value="Ribosomal_uS5_N_CS"/>
</dbReference>
<comment type="function">
    <text evidence="1">With S4 and S12 plays an important role in translational accuracy.</text>
</comment>
<evidence type="ECO:0000259" key="13">
    <source>
        <dbReference type="PROSITE" id="PS50881"/>
    </source>
</evidence>
<sequence>MSLLSTKSSAAARLAPCSSSRVRPFAPAFSSSRRSQQVARAAEEGAVADPDAEAAAAAEAGPAEAEFSFNFSDAKKGNQWQPSDVEAALAYYADEKFLAGSSDMPYEAEFVTNPLSAYVGGPEDSSWLADVDNNEAYENDDYALAGIPEAAPKVKRQQREEVDEASEEELRQVEDEKISAAAFDDIEGFTDDADADNPNAAWNWRLGGASAFDDEEEVAAVRGGDDDGFLEGLASGLELQDDLSPDQKDLMRVMLEQVPAEDGLDLIGEELEEASAAVEGLSQEEEAAIAAVLGEEVDTASILAAAGGLPDLSEDVAEAAADAAARGEPLADAAVQEYLAALRGVPADAGLTGATVEQLLKQGGEVAAEAGPGLAELGAAPAVPDVSAALAAEDPAFEKFLASAEADPSEAEAAGAMALLGELEALAGEVDEYSEMVFPADADLQEYGQLIDAALEYYEAVGGEEGGEMSARPDDVPVNMYEDINPELIGAIDAFGDDEEGFFSREGQFVERILELGRVTKVVKGGKIMGFRCVAVVGDGKGKVGVGCQAGREVSTAVKRALVDAKKNIVEVPLVGAGTIPHRSEAWFKAAGVVLQPASEGTGVIAGGAVRSVLELAGVQNVLAKRLGSRSCLNNARVTLKALAELRTMDDYAAARGIPLDYMMS</sequence>
<evidence type="ECO:0000256" key="7">
    <source>
        <dbReference type="ARBA" id="ARBA00025844"/>
    </source>
</evidence>
<evidence type="ECO:0000256" key="9">
    <source>
        <dbReference type="PROSITE-ProRule" id="PRU00268"/>
    </source>
</evidence>
<dbReference type="InterPro" id="IPR020568">
    <property type="entry name" value="Ribosomal_Su5_D2-typ_SF"/>
</dbReference>
<evidence type="ECO:0000256" key="1">
    <source>
        <dbReference type="ARBA" id="ARBA00002524"/>
    </source>
</evidence>
<feature type="region of interest" description="Disordered" evidence="12">
    <location>
        <begin position="1"/>
        <end position="61"/>
    </location>
</feature>
<feature type="compositionally biased region" description="Low complexity" evidence="12">
    <location>
        <begin position="28"/>
        <end position="61"/>
    </location>
</feature>
<evidence type="ECO:0000256" key="8">
    <source>
        <dbReference type="ARBA" id="ARBA00035156"/>
    </source>
</evidence>
<dbReference type="InterPro" id="IPR013810">
    <property type="entry name" value="Ribosomal_uS5_N"/>
</dbReference>
<dbReference type="EMBL" id="CP126222">
    <property type="protein sequence ID" value="WIA22538.1"/>
    <property type="molecule type" value="Genomic_DNA"/>
</dbReference>
<proteinExistence type="inferred from homology"/>
<keyword evidence="15" id="KW-1185">Reference proteome</keyword>
<dbReference type="InterPro" id="IPR005324">
    <property type="entry name" value="Ribosomal_uS5_C"/>
</dbReference>
<evidence type="ECO:0000313" key="14">
    <source>
        <dbReference type="EMBL" id="WIA22538.1"/>
    </source>
</evidence>
<dbReference type="InterPro" id="IPR000851">
    <property type="entry name" value="Ribosomal_uS5"/>
</dbReference>
<keyword evidence="5 9" id="KW-0689">Ribosomal protein</keyword>
<dbReference type="NCBIfam" id="TIGR01021">
    <property type="entry name" value="rpsE_bact"/>
    <property type="match status" value="1"/>
</dbReference>
<dbReference type="InterPro" id="IPR005712">
    <property type="entry name" value="Ribosomal_uS5_bac-type"/>
</dbReference>
<evidence type="ECO:0000313" key="15">
    <source>
        <dbReference type="Proteomes" id="UP001244341"/>
    </source>
</evidence>
<comment type="subunit">
    <text evidence="7">Part of the 30S ribosomal subunit. Contacts protein S4.</text>
</comment>
<keyword evidence="11" id="KW-0175">Coiled coil</keyword>
<comment type="similarity">
    <text evidence="2 10">Belongs to the universal ribosomal protein uS5 family.</text>
</comment>
<keyword evidence="3" id="KW-0699">rRNA-binding</keyword>
<name>A0ABY8UPE8_TETOB</name>
<accession>A0ABY8UPE8</accession>
<evidence type="ECO:0000256" key="4">
    <source>
        <dbReference type="ARBA" id="ARBA00022884"/>
    </source>
</evidence>
<feature type="coiled-coil region" evidence="11">
    <location>
        <begin position="264"/>
        <end position="291"/>
    </location>
</feature>
<dbReference type="Proteomes" id="UP001244341">
    <property type="component" value="Chromosome 15b"/>
</dbReference>
<evidence type="ECO:0000256" key="5">
    <source>
        <dbReference type="ARBA" id="ARBA00022980"/>
    </source>
</evidence>
<organism evidence="14 15">
    <name type="scientific">Tetradesmus obliquus</name>
    <name type="common">Green alga</name>
    <name type="synonym">Acutodesmus obliquus</name>
    <dbReference type="NCBI Taxonomy" id="3088"/>
    <lineage>
        <taxon>Eukaryota</taxon>
        <taxon>Viridiplantae</taxon>
        <taxon>Chlorophyta</taxon>
        <taxon>core chlorophytes</taxon>
        <taxon>Chlorophyceae</taxon>
        <taxon>CS clade</taxon>
        <taxon>Sphaeropleales</taxon>
        <taxon>Scenedesmaceae</taxon>
        <taxon>Tetradesmus</taxon>
    </lineage>
</organism>
<dbReference type="PROSITE" id="PS50881">
    <property type="entry name" value="S5_DSRBD"/>
    <property type="match status" value="1"/>
</dbReference>
<reference evidence="14 15" key="1">
    <citation type="submission" date="2023-05" db="EMBL/GenBank/DDBJ databases">
        <title>A 100% complete, gapless, phased diploid assembly of the Scenedesmus obliquus UTEX 3031 genome.</title>
        <authorList>
            <person name="Biondi T.C."/>
            <person name="Hanschen E.R."/>
            <person name="Kwon T."/>
            <person name="Eng W."/>
            <person name="Kruse C.P.S."/>
            <person name="Koehler S.I."/>
            <person name="Kunde Y."/>
            <person name="Gleasner C.D."/>
            <person name="You Mak K.T."/>
            <person name="Polle J."/>
            <person name="Hovde B.T."/>
            <person name="Starkenburg S.R."/>
        </authorList>
    </citation>
    <scope>NUCLEOTIDE SEQUENCE [LARGE SCALE GENOMIC DNA]</scope>
    <source>
        <strain evidence="14 15">DOE0152z</strain>
    </source>
</reference>
<dbReference type="PANTHER" id="PTHR48277:SF1">
    <property type="entry name" value="MITOCHONDRIAL RIBOSOMAL PROTEIN S5"/>
    <property type="match status" value="1"/>
</dbReference>
<dbReference type="Pfam" id="PF03719">
    <property type="entry name" value="Ribosomal_S5_C"/>
    <property type="match status" value="1"/>
</dbReference>
<evidence type="ECO:0000256" key="10">
    <source>
        <dbReference type="RuleBase" id="RU003823"/>
    </source>
</evidence>
<dbReference type="PROSITE" id="PS00585">
    <property type="entry name" value="RIBOSOMAL_S5"/>
    <property type="match status" value="1"/>
</dbReference>
<evidence type="ECO:0000256" key="2">
    <source>
        <dbReference type="ARBA" id="ARBA00008945"/>
    </source>
</evidence>
<dbReference type="Gene3D" id="3.30.160.20">
    <property type="match status" value="1"/>
</dbReference>
<gene>
    <name evidence="14" type="ORF">OEZ85_000974</name>
</gene>